<accession>A0A7W3MZM8</accession>
<keyword evidence="1" id="KW-1133">Transmembrane helix</keyword>
<sequence length="94" mass="10140">MNLDFSADPTFSWYVVLLALSSIVMLALGAIGGGMSVGERILNVLFGVGFLGYAVYLGFIFEGGEYTLFFYAFILPVLMVGKFVKTLVAGRQPA</sequence>
<dbReference type="AlphaFoldDB" id="A0A7W3MZM8"/>
<name>A0A7W3MZM8_9ACTN</name>
<reference evidence="2 3" key="1">
    <citation type="submission" date="2020-08" db="EMBL/GenBank/DDBJ databases">
        <title>Sequencing the genomes of 1000 actinobacteria strains.</title>
        <authorList>
            <person name="Klenk H.-P."/>
        </authorList>
    </citation>
    <scope>NUCLEOTIDE SEQUENCE [LARGE SCALE GENOMIC DNA]</scope>
    <source>
        <strain evidence="2 3">DSM 45823</strain>
    </source>
</reference>
<feature type="transmembrane region" description="Helical" evidence="1">
    <location>
        <begin position="66"/>
        <end position="84"/>
    </location>
</feature>
<feature type="transmembrane region" description="Helical" evidence="1">
    <location>
        <begin position="12"/>
        <end position="34"/>
    </location>
</feature>
<feature type="transmembrane region" description="Helical" evidence="1">
    <location>
        <begin position="41"/>
        <end position="60"/>
    </location>
</feature>
<proteinExistence type="predicted"/>
<comment type="caution">
    <text evidence="2">The sequence shown here is derived from an EMBL/GenBank/DDBJ whole genome shotgun (WGS) entry which is preliminary data.</text>
</comment>
<organism evidence="2 3">
    <name type="scientific">Thermomonospora cellulosilytica</name>
    <dbReference type="NCBI Taxonomy" id="1411118"/>
    <lineage>
        <taxon>Bacteria</taxon>
        <taxon>Bacillati</taxon>
        <taxon>Actinomycetota</taxon>
        <taxon>Actinomycetes</taxon>
        <taxon>Streptosporangiales</taxon>
        <taxon>Thermomonosporaceae</taxon>
        <taxon>Thermomonospora</taxon>
    </lineage>
</organism>
<evidence type="ECO:0000256" key="1">
    <source>
        <dbReference type="SAM" id="Phobius"/>
    </source>
</evidence>
<protein>
    <submittedName>
        <fullName evidence="2">Preprotein translocase subunit Sss1</fullName>
    </submittedName>
</protein>
<keyword evidence="1" id="KW-0472">Membrane</keyword>
<evidence type="ECO:0000313" key="3">
    <source>
        <dbReference type="Proteomes" id="UP000539313"/>
    </source>
</evidence>
<dbReference type="Proteomes" id="UP000539313">
    <property type="component" value="Unassembled WGS sequence"/>
</dbReference>
<evidence type="ECO:0000313" key="2">
    <source>
        <dbReference type="EMBL" id="MBA9004823.1"/>
    </source>
</evidence>
<keyword evidence="1" id="KW-0812">Transmembrane</keyword>
<dbReference type="RefSeq" id="WP_119731014.1">
    <property type="nucleotide sequence ID" value="NZ_JACJII010000001.1"/>
</dbReference>
<keyword evidence="3" id="KW-1185">Reference proteome</keyword>
<dbReference type="EMBL" id="JACJII010000001">
    <property type="protein sequence ID" value="MBA9004823.1"/>
    <property type="molecule type" value="Genomic_DNA"/>
</dbReference>
<gene>
    <name evidence="2" type="ORF">HNR21_003705</name>
</gene>